<dbReference type="GO" id="GO:0005524">
    <property type="term" value="F:ATP binding"/>
    <property type="evidence" value="ECO:0007669"/>
    <property type="project" value="UniProtKB-KW"/>
</dbReference>
<feature type="domain" description="Helicase ATP-binding" evidence="10">
    <location>
        <begin position="110"/>
        <end position="326"/>
    </location>
</feature>
<dbReference type="PANTHER" id="PTHR45797:SF1">
    <property type="entry name" value="HELICASE ARIP4"/>
    <property type="match status" value="1"/>
</dbReference>
<dbReference type="RefSeq" id="XP_008603932.1">
    <property type="nucleotide sequence ID" value="XM_008605710.1"/>
</dbReference>
<dbReference type="STRING" id="1156394.T0QWC4"/>
<feature type="compositionally biased region" description="Basic residues" evidence="9">
    <location>
        <begin position="545"/>
        <end position="554"/>
    </location>
</feature>
<dbReference type="GO" id="GO:0005634">
    <property type="term" value="C:nucleus"/>
    <property type="evidence" value="ECO:0007669"/>
    <property type="project" value="UniProtKB-SubCell"/>
</dbReference>
<evidence type="ECO:0000256" key="1">
    <source>
        <dbReference type="ARBA" id="ARBA00004123"/>
    </source>
</evidence>
<dbReference type="Pfam" id="PF00176">
    <property type="entry name" value="SNF2-rel_dom"/>
    <property type="match status" value="1"/>
</dbReference>
<protein>
    <recommendedName>
        <fullName evidence="14">Helicase ATP-binding domain-containing protein</fullName>
    </recommendedName>
</protein>
<evidence type="ECO:0000313" key="12">
    <source>
        <dbReference type="EMBL" id="EQC42509.1"/>
    </source>
</evidence>
<evidence type="ECO:0000256" key="4">
    <source>
        <dbReference type="ARBA" id="ARBA00022801"/>
    </source>
</evidence>
<dbReference type="EMBL" id="JH767132">
    <property type="protein sequence ID" value="EQC42509.1"/>
    <property type="molecule type" value="Genomic_DNA"/>
</dbReference>
<reference evidence="12 13" key="1">
    <citation type="submission" date="2012-04" db="EMBL/GenBank/DDBJ databases">
        <title>The Genome Sequence of Saprolegnia declina VS20.</title>
        <authorList>
            <consortium name="The Broad Institute Genome Sequencing Platform"/>
            <person name="Russ C."/>
            <person name="Nusbaum C."/>
            <person name="Tyler B."/>
            <person name="van West P."/>
            <person name="Dieguez-Uribeondo J."/>
            <person name="de Bruijn I."/>
            <person name="Tripathy S."/>
            <person name="Jiang R."/>
            <person name="Young S.K."/>
            <person name="Zeng Q."/>
            <person name="Gargeya S."/>
            <person name="Fitzgerald M."/>
            <person name="Haas B."/>
            <person name="Abouelleil A."/>
            <person name="Alvarado L."/>
            <person name="Arachchi H.M."/>
            <person name="Berlin A."/>
            <person name="Chapman S.B."/>
            <person name="Goldberg J."/>
            <person name="Griggs A."/>
            <person name="Gujja S."/>
            <person name="Hansen M."/>
            <person name="Howarth C."/>
            <person name="Imamovic A."/>
            <person name="Larimer J."/>
            <person name="McCowen C."/>
            <person name="Montmayeur A."/>
            <person name="Murphy C."/>
            <person name="Neiman D."/>
            <person name="Pearson M."/>
            <person name="Priest M."/>
            <person name="Roberts A."/>
            <person name="Saif S."/>
            <person name="Shea T."/>
            <person name="Sisk P."/>
            <person name="Sykes S."/>
            <person name="Wortman J."/>
            <person name="Nusbaum C."/>
            <person name="Birren B."/>
        </authorList>
    </citation>
    <scope>NUCLEOTIDE SEQUENCE [LARGE SCALE GENOMIC DNA]</scope>
    <source>
        <strain evidence="12 13">VS20</strain>
    </source>
</reference>
<dbReference type="PANTHER" id="PTHR45797">
    <property type="entry name" value="RAD54-LIKE"/>
    <property type="match status" value="1"/>
</dbReference>
<name>T0QWC4_SAPDV</name>
<dbReference type="InterPro" id="IPR049730">
    <property type="entry name" value="SNF2/RAD54-like_C"/>
</dbReference>
<keyword evidence="8" id="KW-0539">Nucleus</keyword>
<dbReference type="InterPro" id="IPR014001">
    <property type="entry name" value="Helicase_ATP-bd"/>
</dbReference>
<dbReference type="GO" id="GO:0016887">
    <property type="term" value="F:ATP hydrolysis activity"/>
    <property type="evidence" value="ECO:0007669"/>
    <property type="project" value="InterPro"/>
</dbReference>
<dbReference type="Gene3D" id="3.40.50.10810">
    <property type="entry name" value="Tandem AAA-ATPase domain"/>
    <property type="match status" value="1"/>
</dbReference>
<keyword evidence="7" id="KW-0238">DNA-binding</keyword>
<comment type="subcellular location">
    <subcellularLocation>
        <location evidence="1">Nucleus</location>
    </subcellularLocation>
</comment>
<dbReference type="InterPro" id="IPR001650">
    <property type="entry name" value="Helicase_C-like"/>
</dbReference>
<dbReference type="Pfam" id="PF00271">
    <property type="entry name" value="Helicase_C"/>
    <property type="match status" value="1"/>
</dbReference>
<evidence type="ECO:0000256" key="7">
    <source>
        <dbReference type="ARBA" id="ARBA00023125"/>
    </source>
</evidence>
<accession>T0QWC4</accession>
<dbReference type="CDD" id="cd18007">
    <property type="entry name" value="DEXHc_ATRX-like"/>
    <property type="match status" value="1"/>
</dbReference>
<dbReference type="PROSITE" id="PS51194">
    <property type="entry name" value="HELICASE_CTER"/>
    <property type="match status" value="1"/>
</dbReference>
<sequence length="735" mass="81865">MADQDACTCGFLPCVCVTEEEVKQAEKLAALRSILMTTTAPCDLCFMLPCICDGDLYEDADVPLHPDPPVLRAQPLDDYGRVELDDELWVADEIANVLKPHQVDGVRFMTTHLAASRGCILADYMGLGKTLQLITTLQSYLADGLAAGEKRTALVLCPTVCIMNWVLEFRKWLKETTLAHCPLFYMETSSHKSSPACRIELLEKWHATGGVLILGYEMYRMLLNPTKTTDNIVLEATTVMKEGVVEIHDRHQLAMDKALRKLSSLLCNPGPSLVALDEGHRIKDPTSILCSCLERIATPHRIVLTGYPLQNSLAEYWCMVNFALPGFLGTYESFRSTYEKPILDGDDAKATELTTRLSTVVLRRGQALLNAHLPQKFEWIIHCHLSPLQHELYVAFLERDRATKQQWDLFTAYTTLLQLVNHPDVVRTRLFLNETNENDDEKDPTDELNDWQPVLSAKPKPVKKRKRIERDPATTLWATRLDADAYEPGVAAHSGKLSVFLALLHQSRAVGDKIAVFSQSVSTLREIARFIDALDAMKAPTTQKKPTKAKKGRKAVTPSKQAPSWRLLEGSVSSSKRMDYIETFSNPSSRVDVFLVSTRAGAEGINLHAANRVVLFDVSWNPSHDHQSMCRSHRIGQRKDVHVYRLVSHDTIEEKIYNQQVKKVDLSANVVDATAISAFKPSDTSSFFAPPSPPPMSSVAHALSGDDVLDACLASAGPHIAKYFRALHITDDAAA</sequence>
<dbReference type="AlphaFoldDB" id="T0QWC4"/>
<proteinExistence type="inferred from homology"/>
<evidence type="ECO:0000256" key="2">
    <source>
        <dbReference type="ARBA" id="ARBA00007025"/>
    </source>
</evidence>
<dbReference type="OMA" id="CATERDA"/>
<dbReference type="GO" id="GO:0003677">
    <property type="term" value="F:DNA binding"/>
    <property type="evidence" value="ECO:0007669"/>
    <property type="project" value="UniProtKB-KW"/>
</dbReference>
<gene>
    <name evidence="12" type="ORF">SDRG_00242</name>
</gene>
<evidence type="ECO:0000256" key="6">
    <source>
        <dbReference type="ARBA" id="ARBA00022840"/>
    </source>
</evidence>
<dbReference type="Proteomes" id="UP000030762">
    <property type="component" value="Unassembled WGS sequence"/>
</dbReference>
<dbReference type="GeneID" id="19940969"/>
<dbReference type="InterPro" id="IPR044574">
    <property type="entry name" value="ARIP4-like"/>
</dbReference>
<dbReference type="CDD" id="cd18793">
    <property type="entry name" value="SF2_C_SNF"/>
    <property type="match status" value="1"/>
</dbReference>
<dbReference type="InParanoid" id="T0QWC4"/>
<dbReference type="GO" id="GO:0004386">
    <property type="term" value="F:helicase activity"/>
    <property type="evidence" value="ECO:0007669"/>
    <property type="project" value="UniProtKB-KW"/>
</dbReference>
<keyword evidence="4" id="KW-0378">Hydrolase</keyword>
<dbReference type="OrthoDB" id="2020972at2759"/>
<dbReference type="Gene3D" id="3.40.50.300">
    <property type="entry name" value="P-loop containing nucleotide triphosphate hydrolases"/>
    <property type="match status" value="1"/>
</dbReference>
<keyword evidence="6" id="KW-0067">ATP-binding</keyword>
<dbReference type="InterPro" id="IPR038718">
    <property type="entry name" value="SNF2-like_sf"/>
</dbReference>
<dbReference type="InterPro" id="IPR027417">
    <property type="entry name" value="P-loop_NTPase"/>
</dbReference>
<evidence type="ECO:0000256" key="3">
    <source>
        <dbReference type="ARBA" id="ARBA00022741"/>
    </source>
</evidence>
<feature type="region of interest" description="Disordered" evidence="9">
    <location>
        <begin position="541"/>
        <end position="560"/>
    </location>
</feature>
<comment type="similarity">
    <text evidence="2">Belongs to the SNF2/RAD54 helicase family.</text>
</comment>
<dbReference type="SUPFAM" id="SSF52540">
    <property type="entry name" value="P-loop containing nucleoside triphosphate hydrolases"/>
    <property type="match status" value="2"/>
</dbReference>
<keyword evidence="5" id="KW-0347">Helicase</keyword>
<dbReference type="SMART" id="SM00487">
    <property type="entry name" value="DEXDc"/>
    <property type="match status" value="1"/>
</dbReference>
<evidence type="ECO:0008006" key="14">
    <source>
        <dbReference type="Google" id="ProtNLM"/>
    </source>
</evidence>
<feature type="domain" description="Helicase C-terminal" evidence="11">
    <location>
        <begin position="496"/>
        <end position="682"/>
    </location>
</feature>
<keyword evidence="13" id="KW-1185">Reference proteome</keyword>
<evidence type="ECO:0000259" key="11">
    <source>
        <dbReference type="PROSITE" id="PS51194"/>
    </source>
</evidence>
<dbReference type="eggNOG" id="KOG1016">
    <property type="taxonomic scope" value="Eukaryota"/>
</dbReference>
<evidence type="ECO:0000256" key="8">
    <source>
        <dbReference type="ARBA" id="ARBA00023242"/>
    </source>
</evidence>
<evidence type="ECO:0000256" key="9">
    <source>
        <dbReference type="SAM" id="MobiDB-lite"/>
    </source>
</evidence>
<dbReference type="VEuPathDB" id="FungiDB:SDRG_00242"/>
<evidence type="ECO:0000313" key="13">
    <source>
        <dbReference type="Proteomes" id="UP000030762"/>
    </source>
</evidence>
<dbReference type="SMART" id="SM00490">
    <property type="entry name" value="HELICc"/>
    <property type="match status" value="1"/>
</dbReference>
<dbReference type="PROSITE" id="PS51192">
    <property type="entry name" value="HELICASE_ATP_BIND_1"/>
    <property type="match status" value="1"/>
</dbReference>
<dbReference type="InterPro" id="IPR000330">
    <property type="entry name" value="SNF2_N"/>
</dbReference>
<evidence type="ECO:0000256" key="5">
    <source>
        <dbReference type="ARBA" id="ARBA00022806"/>
    </source>
</evidence>
<organism evidence="12 13">
    <name type="scientific">Saprolegnia diclina (strain VS20)</name>
    <dbReference type="NCBI Taxonomy" id="1156394"/>
    <lineage>
        <taxon>Eukaryota</taxon>
        <taxon>Sar</taxon>
        <taxon>Stramenopiles</taxon>
        <taxon>Oomycota</taxon>
        <taxon>Saprolegniomycetes</taxon>
        <taxon>Saprolegniales</taxon>
        <taxon>Saprolegniaceae</taxon>
        <taxon>Saprolegnia</taxon>
    </lineage>
</organism>
<evidence type="ECO:0000259" key="10">
    <source>
        <dbReference type="PROSITE" id="PS51192"/>
    </source>
</evidence>
<keyword evidence="3" id="KW-0547">Nucleotide-binding</keyword>